<dbReference type="AlphaFoldDB" id="A0A5B1LMV9"/>
<sequence>MHTLTQVPRALVALVVGIGAVLAASFAVIPSASAASHSGALVVEGPKGSDYTAGHAVSLVGKEGATMTYTFQVRNTGTALAQYRLNISDWTGAQAQLYDGKLLLKPLASSPDGYYTKALPPGGSQTLTLKIPIPLGTAAYEHYSTVNLYGTDGFFIDTVYLIAEEPALLSGGTAADLFLKNGSQLAVGGPGRTNQIMTAPTISGTQTAKFSVTLQNSTAPSASIGFWLENTYAGICAPVVTVKDGTLDVTAAAIAGTYATPPLAQSDKRKLTVTVKNIGGGCSFVQIFARAKPSGGFFTQVSVMEVNTAA</sequence>
<dbReference type="Proteomes" id="UP000325003">
    <property type="component" value="Unassembled WGS sequence"/>
</dbReference>
<name>A0A5B1LMV9_9ACTN</name>
<comment type="caution">
    <text evidence="2">The sequence shown here is derived from an EMBL/GenBank/DDBJ whole genome shotgun (WGS) entry which is preliminary data.</text>
</comment>
<keyword evidence="3" id="KW-1185">Reference proteome</keyword>
<reference evidence="2 3" key="2">
    <citation type="submission" date="2019-09" db="EMBL/GenBank/DDBJ databases">
        <authorList>
            <person name="Jin C."/>
        </authorList>
    </citation>
    <scope>NUCLEOTIDE SEQUENCE [LARGE SCALE GENOMIC DNA]</scope>
    <source>
        <strain evidence="2 3">BN130099</strain>
    </source>
</reference>
<keyword evidence="1" id="KW-0732">Signal</keyword>
<evidence type="ECO:0000313" key="2">
    <source>
        <dbReference type="EMBL" id="KAA1421816.1"/>
    </source>
</evidence>
<evidence type="ECO:0000256" key="1">
    <source>
        <dbReference type="SAM" id="SignalP"/>
    </source>
</evidence>
<protein>
    <recommendedName>
        <fullName evidence="4">DUF916 domain-containing protein</fullName>
    </recommendedName>
</protein>
<proteinExistence type="predicted"/>
<dbReference type="RefSeq" id="WP_149727277.1">
    <property type="nucleotide sequence ID" value="NZ_VUJV01000001.1"/>
</dbReference>
<feature type="chain" id="PRO_5023117893" description="DUF916 domain-containing protein" evidence="1">
    <location>
        <begin position="35"/>
        <end position="310"/>
    </location>
</feature>
<reference evidence="2 3" key="1">
    <citation type="submission" date="2019-09" db="EMBL/GenBank/DDBJ databases">
        <title>Nocardioides panacisoli sp. nov., isolated from the soil of a ginseng field.</title>
        <authorList>
            <person name="Cho C."/>
        </authorList>
    </citation>
    <scope>NUCLEOTIDE SEQUENCE [LARGE SCALE GENOMIC DNA]</scope>
    <source>
        <strain evidence="2 3">BN130099</strain>
    </source>
</reference>
<feature type="signal peptide" evidence="1">
    <location>
        <begin position="1"/>
        <end position="34"/>
    </location>
</feature>
<evidence type="ECO:0008006" key="4">
    <source>
        <dbReference type="Google" id="ProtNLM"/>
    </source>
</evidence>
<evidence type="ECO:0000313" key="3">
    <source>
        <dbReference type="Proteomes" id="UP000325003"/>
    </source>
</evidence>
<gene>
    <name evidence="2" type="ORF">F0U44_05980</name>
</gene>
<organism evidence="2 3">
    <name type="scientific">Nocardioides humilatus</name>
    <dbReference type="NCBI Taxonomy" id="2607660"/>
    <lineage>
        <taxon>Bacteria</taxon>
        <taxon>Bacillati</taxon>
        <taxon>Actinomycetota</taxon>
        <taxon>Actinomycetes</taxon>
        <taxon>Propionibacteriales</taxon>
        <taxon>Nocardioidaceae</taxon>
        <taxon>Nocardioides</taxon>
    </lineage>
</organism>
<accession>A0A5B1LMV9</accession>
<dbReference type="EMBL" id="VUJV01000001">
    <property type="protein sequence ID" value="KAA1421816.1"/>
    <property type="molecule type" value="Genomic_DNA"/>
</dbReference>